<gene>
    <name evidence="1" type="ORF">M514_15282</name>
</gene>
<dbReference type="EMBL" id="KL367477">
    <property type="protein sequence ID" value="KFD72446.1"/>
    <property type="molecule type" value="Genomic_DNA"/>
</dbReference>
<reference evidence="1" key="1">
    <citation type="journal article" date="2014" name="Nat. Genet.">
        <title>Genome and transcriptome of the porcine whipworm Trichuris suis.</title>
        <authorList>
            <person name="Jex A.R."/>
            <person name="Nejsum P."/>
            <person name="Schwarz E.M."/>
            <person name="Hu L."/>
            <person name="Young N.D."/>
            <person name="Hall R.S."/>
            <person name="Korhonen P.K."/>
            <person name="Liao S."/>
            <person name="Thamsborg S."/>
            <person name="Xia J."/>
            <person name="Xu P."/>
            <person name="Wang S."/>
            <person name="Scheerlinck J.P."/>
            <person name="Hofmann A."/>
            <person name="Sternberg P.W."/>
            <person name="Wang J."/>
            <person name="Gasser R.B."/>
        </authorList>
    </citation>
    <scope>NUCLEOTIDE SEQUENCE [LARGE SCALE GENOMIC DNA]</scope>
    <source>
        <strain evidence="1">DCEP-RM93F</strain>
    </source>
</reference>
<protein>
    <submittedName>
        <fullName evidence="1">Uncharacterized protein</fullName>
    </submittedName>
</protein>
<proteinExistence type="predicted"/>
<dbReference type="Proteomes" id="UP000030758">
    <property type="component" value="Unassembled WGS sequence"/>
</dbReference>
<organism evidence="1">
    <name type="scientific">Trichuris suis</name>
    <name type="common">pig whipworm</name>
    <dbReference type="NCBI Taxonomy" id="68888"/>
    <lineage>
        <taxon>Eukaryota</taxon>
        <taxon>Metazoa</taxon>
        <taxon>Ecdysozoa</taxon>
        <taxon>Nematoda</taxon>
        <taxon>Enoplea</taxon>
        <taxon>Dorylaimia</taxon>
        <taxon>Trichinellida</taxon>
        <taxon>Trichuridae</taxon>
        <taxon>Trichuris</taxon>
    </lineage>
</organism>
<evidence type="ECO:0000313" key="1">
    <source>
        <dbReference type="EMBL" id="KFD72446.1"/>
    </source>
</evidence>
<accession>A0A085NSK0</accession>
<name>A0A085NSK0_9BILA</name>
<sequence length="138" mass="15800">MYSKDNERSFFSSLFKLIDKPVWKRTSKIPEEVIFHWLEHFPAEGELIICSPVGLLGKDRIFQGNMLVIVSLENVLPFPRHFNEGNPKRQEERVLAKAGSKRPTGKAAAALLNRLGRPVQSLNFPRNMQIICTVDRLN</sequence>
<dbReference type="AlphaFoldDB" id="A0A085NSK0"/>